<evidence type="ECO:0000313" key="3">
    <source>
        <dbReference type="Proteomes" id="UP000094455"/>
    </source>
</evidence>
<evidence type="ECO:0000313" key="2">
    <source>
        <dbReference type="EMBL" id="ODQ46494.1"/>
    </source>
</evidence>
<dbReference type="GO" id="GO:0031505">
    <property type="term" value="P:fungal-type cell wall organization"/>
    <property type="evidence" value="ECO:0007669"/>
    <property type="project" value="TreeGrafter"/>
</dbReference>
<dbReference type="GO" id="GO:0005886">
    <property type="term" value="C:plasma membrane"/>
    <property type="evidence" value="ECO:0007669"/>
    <property type="project" value="InterPro"/>
</dbReference>
<dbReference type="InterPro" id="IPR052413">
    <property type="entry name" value="SUR7_domain"/>
</dbReference>
<keyword evidence="1" id="KW-1133">Transmembrane helix</keyword>
<dbReference type="PANTHER" id="PTHR28019">
    <property type="entry name" value="CELL MEMBRANE PROTEIN YLR413W-RELATED"/>
    <property type="match status" value="1"/>
</dbReference>
<dbReference type="GO" id="GO:0051285">
    <property type="term" value="C:cell cortex of cell tip"/>
    <property type="evidence" value="ECO:0007669"/>
    <property type="project" value="TreeGrafter"/>
</dbReference>
<keyword evidence="1" id="KW-0812">Transmembrane</keyword>
<organism evidence="2 3">
    <name type="scientific">Pichia membranifaciens NRRL Y-2026</name>
    <dbReference type="NCBI Taxonomy" id="763406"/>
    <lineage>
        <taxon>Eukaryota</taxon>
        <taxon>Fungi</taxon>
        <taxon>Dikarya</taxon>
        <taxon>Ascomycota</taxon>
        <taxon>Saccharomycotina</taxon>
        <taxon>Pichiomycetes</taxon>
        <taxon>Pichiales</taxon>
        <taxon>Pichiaceae</taxon>
        <taxon>Pichia</taxon>
    </lineage>
</organism>
<accession>A0A1E3NK24</accession>
<dbReference type="STRING" id="763406.A0A1E3NK24"/>
<dbReference type="AlphaFoldDB" id="A0A1E3NK24"/>
<evidence type="ECO:0000256" key="1">
    <source>
        <dbReference type="SAM" id="Phobius"/>
    </source>
</evidence>
<keyword evidence="3" id="KW-1185">Reference proteome</keyword>
<keyword evidence="1" id="KW-0472">Membrane</keyword>
<name>A0A1E3NK24_9ASCO</name>
<proteinExistence type="predicted"/>
<dbReference type="GeneID" id="30176493"/>
<dbReference type="PANTHER" id="PTHR28019:SF2">
    <property type="entry name" value="CELL MEMBRANE PROTEIN YLR413W-RELATED"/>
    <property type="match status" value="1"/>
</dbReference>
<dbReference type="Proteomes" id="UP000094455">
    <property type="component" value="Unassembled WGS sequence"/>
</dbReference>
<feature type="transmembrane region" description="Helical" evidence="1">
    <location>
        <begin position="158"/>
        <end position="189"/>
    </location>
</feature>
<dbReference type="OrthoDB" id="3997563at2759"/>
<dbReference type="RefSeq" id="XP_019017607.1">
    <property type="nucleotide sequence ID" value="XM_019159806.1"/>
</dbReference>
<protein>
    <recommendedName>
        <fullName evidence="4">Actin cortical patch SUR7/pH-response regulator pali</fullName>
    </recommendedName>
</protein>
<dbReference type="InterPro" id="IPR009571">
    <property type="entry name" value="SUR7/Rim9-like_fungi"/>
</dbReference>
<sequence>MVCCSFIGTIIVVLSALVSLALLIASNVGTIGEQAAKSSIFLMELSMSGLDVSKLYPGGADVKPSELGFADAYIFGMYGYCRGSQGTTEVVDKVWENIHFTSSSCTQSSITYEFDPVSFIVDEVNNHNTVGINITAADVTLPGSLNKYIKTAEHISQVIYICSIIAICLTIVAILCELLCWCFGSMVIVLFFQTLAFFAAIISSGCATGAFKYIETEFNKNGSTFGIHAKLSRNYLVLTWVGTGVSLLTVFLVMIGRCCFAPRPAPAPTYDRVL</sequence>
<gene>
    <name evidence="2" type="ORF">PICMEDRAFT_11488</name>
</gene>
<dbReference type="EMBL" id="KV454003">
    <property type="protein sequence ID" value="ODQ46494.1"/>
    <property type="molecule type" value="Genomic_DNA"/>
</dbReference>
<feature type="transmembrane region" description="Helical" evidence="1">
    <location>
        <begin position="6"/>
        <end position="25"/>
    </location>
</feature>
<feature type="transmembrane region" description="Helical" evidence="1">
    <location>
        <begin position="195"/>
        <end position="214"/>
    </location>
</feature>
<evidence type="ECO:0008006" key="4">
    <source>
        <dbReference type="Google" id="ProtNLM"/>
    </source>
</evidence>
<dbReference type="Pfam" id="PF06687">
    <property type="entry name" value="SUR7"/>
    <property type="match status" value="1"/>
</dbReference>
<feature type="transmembrane region" description="Helical" evidence="1">
    <location>
        <begin position="235"/>
        <end position="256"/>
    </location>
</feature>
<reference evidence="2 3" key="1">
    <citation type="journal article" date="2016" name="Proc. Natl. Acad. Sci. U.S.A.">
        <title>Comparative genomics of biotechnologically important yeasts.</title>
        <authorList>
            <person name="Riley R."/>
            <person name="Haridas S."/>
            <person name="Wolfe K.H."/>
            <person name="Lopes M.R."/>
            <person name="Hittinger C.T."/>
            <person name="Goeker M."/>
            <person name="Salamov A.A."/>
            <person name="Wisecaver J.H."/>
            <person name="Long T.M."/>
            <person name="Calvey C.H."/>
            <person name="Aerts A.L."/>
            <person name="Barry K.W."/>
            <person name="Choi C."/>
            <person name="Clum A."/>
            <person name="Coughlan A.Y."/>
            <person name="Deshpande S."/>
            <person name="Douglass A.P."/>
            <person name="Hanson S.J."/>
            <person name="Klenk H.-P."/>
            <person name="LaButti K.M."/>
            <person name="Lapidus A."/>
            <person name="Lindquist E.A."/>
            <person name="Lipzen A.M."/>
            <person name="Meier-Kolthoff J.P."/>
            <person name="Ohm R.A."/>
            <person name="Otillar R.P."/>
            <person name="Pangilinan J.L."/>
            <person name="Peng Y."/>
            <person name="Rokas A."/>
            <person name="Rosa C.A."/>
            <person name="Scheuner C."/>
            <person name="Sibirny A.A."/>
            <person name="Slot J.C."/>
            <person name="Stielow J.B."/>
            <person name="Sun H."/>
            <person name="Kurtzman C.P."/>
            <person name="Blackwell M."/>
            <person name="Grigoriev I.V."/>
            <person name="Jeffries T.W."/>
        </authorList>
    </citation>
    <scope>NUCLEOTIDE SEQUENCE [LARGE SCALE GENOMIC DNA]</scope>
    <source>
        <strain evidence="2 3">NRRL Y-2026</strain>
    </source>
</reference>